<evidence type="ECO:0000313" key="1">
    <source>
        <dbReference type="EMBL" id="CAB4909956.1"/>
    </source>
</evidence>
<dbReference type="PROSITE" id="PS51257">
    <property type="entry name" value="PROKAR_LIPOPROTEIN"/>
    <property type="match status" value="1"/>
</dbReference>
<accession>A0A6J7GSL6</accession>
<proteinExistence type="predicted"/>
<name>A0A6J7GSL6_9ZZZZ</name>
<sequence length="210" mass="22671">MKLSRRFTGLSLGFAIVASALAGCSPVATPDANPTLPPERLAAWKNVWTCMISQDPSVVPNVFFGNQTYPGKYHRSDGSTATGAVAVYRTDWICNDSSESQAATWLPSSMDTYATVTWPNGRSADIGIQNPLLGTPKFYPSLLCNSDAPGCIGEAKFALDEGDTFKCSIVGYDLEITRKQDLSGYKYYEIVFGSASAMTDDFDSPICAKK</sequence>
<dbReference type="AlphaFoldDB" id="A0A6J7GSL6"/>
<reference evidence="1" key="1">
    <citation type="submission" date="2020-05" db="EMBL/GenBank/DDBJ databases">
        <authorList>
            <person name="Chiriac C."/>
            <person name="Salcher M."/>
            <person name="Ghai R."/>
            <person name="Kavagutti S V."/>
        </authorList>
    </citation>
    <scope>NUCLEOTIDE SEQUENCE</scope>
</reference>
<dbReference type="EMBL" id="CAFBMB010000155">
    <property type="protein sequence ID" value="CAB4909956.1"/>
    <property type="molecule type" value="Genomic_DNA"/>
</dbReference>
<organism evidence="1">
    <name type="scientific">freshwater metagenome</name>
    <dbReference type="NCBI Taxonomy" id="449393"/>
    <lineage>
        <taxon>unclassified sequences</taxon>
        <taxon>metagenomes</taxon>
        <taxon>ecological metagenomes</taxon>
    </lineage>
</organism>
<protein>
    <submittedName>
        <fullName evidence="1">Unannotated protein</fullName>
    </submittedName>
</protein>
<gene>
    <name evidence="1" type="ORF">UFOPK3516_01430</name>
</gene>